<feature type="region of interest" description="Disordered" evidence="1">
    <location>
        <begin position="31"/>
        <end position="53"/>
    </location>
</feature>
<feature type="non-terminal residue" evidence="2">
    <location>
        <position position="104"/>
    </location>
</feature>
<keyword evidence="3" id="KW-1185">Reference proteome</keyword>
<organism evidence="2 3">
    <name type="scientific">Opisthorchis viverrini</name>
    <name type="common">Southeast Asian liver fluke</name>
    <dbReference type="NCBI Taxonomy" id="6198"/>
    <lineage>
        <taxon>Eukaryota</taxon>
        <taxon>Metazoa</taxon>
        <taxon>Spiralia</taxon>
        <taxon>Lophotrochozoa</taxon>
        <taxon>Platyhelminthes</taxon>
        <taxon>Trematoda</taxon>
        <taxon>Digenea</taxon>
        <taxon>Opisthorchiida</taxon>
        <taxon>Opisthorchiata</taxon>
        <taxon>Opisthorchiidae</taxon>
        <taxon>Opisthorchis</taxon>
    </lineage>
</organism>
<gene>
    <name evidence="2" type="ORF">T265_16323</name>
</gene>
<accession>A0A074Z420</accession>
<evidence type="ECO:0000256" key="1">
    <source>
        <dbReference type="SAM" id="MobiDB-lite"/>
    </source>
</evidence>
<dbReference type="AlphaFoldDB" id="A0A074Z420"/>
<dbReference type="EMBL" id="KL613783">
    <property type="protein sequence ID" value="KER18060.1"/>
    <property type="molecule type" value="Genomic_DNA"/>
</dbReference>
<dbReference type="GeneID" id="20330488"/>
<name>A0A074Z420_OPIVI</name>
<dbReference type="Proteomes" id="UP000054324">
    <property type="component" value="Unassembled WGS sequence"/>
</dbReference>
<dbReference type="RefSeq" id="XP_009178193.1">
    <property type="nucleotide sequence ID" value="XM_009179929.1"/>
</dbReference>
<dbReference type="KEGG" id="ovi:T265_16323"/>
<proteinExistence type="predicted"/>
<evidence type="ECO:0000313" key="2">
    <source>
        <dbReference type="EMBL" id="KER18060.1"/>
    </source>
</evidence>
<evidence type="ECO:0000313" key="3">
    <source>
        <dbReference type="Proteomes" id="UP000054324"/>
    </source>
</evidence>
<dbReference type="CTD" id="20330488"/>
<sequence length="104" mass="11781">MLREGPQVHEALSRLLTPHFTRKIADLSTFDPGVAGHQKSDEKSVPDPPVLNDFPLDTARGRYIRSLAKLLTTNSVTPYLIWDNRCRAELEVMLDANIQQLIRT</sequence>
<protein>
    <submittedName>
        <fullName evidence="2">Uncharacterized protein</fullName>
    </submittedName>
</protein>
<dbReference type="OrthoDB" id="69656at2759"/>
<reference evidence="2 3" key="1">
    <citation type="submission" date="2013-11" db="EMBL/GenBank/DDBJ databases">
        <title>Opisthorchis viverrini - life in the bile duct.</title>
        <authorList>
            <person name="Young N.D."/>
            <person name="Nagarajan N."/>
            <person name="Lin S.J."/>
            <person name="Korhonen P.K."/>
            <person name="Jex A.R."/>
            <person name="Hall R.S."/>
            <person name="Safavi-Hemami H."/>
            <person name="Kaewkong W."/>
            <person name="Bertrand D."/>
            <person name="Gao S."/>
            <person name="Seet Q."/>
            <person name="Wongkham S."/>
            <person name="Teh B.T."/>
            <person name="Wongkham C."/>
            <person name="Intapan P.M."/>
            <person name="Maleewong W."/>
            <person name="Yang X."/>
            <person name="Hu M."/>
            <person name="Wang Z."/>
            <person name="Hofmann A."/>
            <person name="Sternberg P.W."/>
            <person name="Tan P."/>
            <person name="Wang J."/>
            <person name="Gasser R.B."/>
        </authorList>
    </citation>
    <scope>NUCLEOTIDE SEQUENCE [LARGE SCALE GENOMIC DNA]</scope>
</reference>